<evidence type="ECO:0000313" key="2">
    <source>
        <dbReference type="Proteomes" id="UP000199820"/>
    </source>
</evidence>
<dbReference type="OrthoDB" id="1957089at2"/>
<dbReference type="Gene3D" id="3.40.50.300">
    <property type="entry name" value="P-loop containing nucleotide triphosphate hydrolases"/>
    <property type="match status" value="1"/>
</dbReference>
<dbReference type="InterPro" id="IPR027417">
    <property type="entry name" value="P-loop_NTPase"/>
</dbReference>
<keyword evidence="2" id="KW-1185">Reference proteome</keyword>
<evidence type="ECO:0008006" key="3">
    <source>
        <dbReference type="Google" id="ProtNLM"/>
    </source>
</evidence>
<dbReference type="RefSeq" id="WP_074649445.1">
    <property type="nucleotide sequence ID" value="NZ_FOIL01000019.1"/>
</dbReference>
<name>A0A1I0EMS0_9FIRM</name>
<dbReference type="Proteomes" id="UP000199820">
    <property type="component" value="Unassembled WGS sequence"/>
</dbReference>
<sequence length="325" mass="37626">MKGKHIVKISDNRVKYSFELVRNITIVQGNSGTGKTTLYDMVAAYARLKDKSSVQIICDKPCVALRPDSDWQHMLENTRDSIVFIDEESDYVGKQEFAYAIKQTDNYYVIFTRENLHNLPYSVEEIYEIHTSGKLHTFRKLYKQQPNFRYSRKAGRRKKTEFSHFITEDSKSGFEFYEHYFDGSSVRCVSAKSNSSIYSWLTANKDKKIFVIADGAAFGAEMNRIMALQEHYPDMTICLPESFEWLILKSGLVQTSDLKEILDNPSDYIESSKHFSWEQFFTDYLVHNTQGTHYRYSKNGMSSFYTVRNNMEQVVALIGIDGNGA</sequence>
<protein>
    <recommendedName>
        <fullName evidence="3">Translation initiation factor 2</fullName>
    </recommendedName>
</protein>
<reference evidence="2" key="1">
    <citation type="submission" date="2016-10" db="EMBL/GenBank/DDBJ databases">
        <authorList>
            <person name="Varghese N."/>
            <person name="Submissions S."/>
        </authorList>
    </citation>
    <scope>NUCLEOTIDE SEQUENCE [LARGE SCALE GENOMIC DNA]</scope>
    <source>
        <strain evidence="2">KH1P1</strain>
    </source>
</reference>
<evidence type="ECO:0000313" key="1">
    <source>
        <dbReference type="EMBL" id="SET45871.1"/>
    </source>
</evidence>
<proteinExistence type="predicted"/>
<dbReference type="AlphaFoldDB" id="A0A1I0EMS0"/>
<gene>
    <name evidence="1" type="ORF">SAMN04487771_101919</name>
</gene>
<accession>A0A1I0EMS0</accession>
<dbReference type="SUPFAM" id="SSF52540">
    <property type="entry name" value="P-loop containing nucleoside triphosphate hydrolases"/>
    <property type="match status" value="1"/>
</dbReference>
<dbReference type="EMBL" id="FOIL01000019">
    <property type="protein sequence ID" value="SET45871.1"/>
    <property type="molecule type" value="Genomic_DNA"/>
</dbReference>
<organism evidence="1 2">
    <name type="scientific">[Clostridium] aminophilum</name>
    <dbReference type="NCBI Taxonomy" id="1526"/>
    <lineage>
        <taxon>Bacteria</taxon>
        <taxon>Bacillati</taxon>
        <taxon>Bacillota</taxon>
        <taxon>Clostridia</taxon>
        <taxon>Lachnospirales</taxon>
        <taxon>Lachnospiraceae</taxon>
    </lineage>
</organism>